<reference evidence="1 2" key="1">
    <citation type="submission" date="2024-04" db="EMBL/GenBank/DDBJ databases">
        <authorList>
            <person name="Rising A."/>
            <person name="Reimegard J."/>
            <person name="Sonavane S."/>
            <person name="Akerstrom W."/>
            <person name="Nylinder S."/>
            <person name="Hedman E."/>
            <person name="Kallberg Y."/>
        </authorList>
    </citation>
    <scope>NUCLEOTIDE SEQUENCE [LARGE SCALE GENOMIC DNA]</scope>
</reference>
<dbReference type="AlphaFoldDB" id="A0AAV2AZ99"/>
<gene>
    <name evidence="1" type="ORF">LARSCL_LOCUS15883</name>
</gene>
<comment type="caution">
    <text evidence="1">The sequence shown here is derived from an EMBL/GenBank/DDBJ whole genome shotgun (WGS) entry which is preliminary data.</text>
</comment>
<dbReference type="EMBL" id="CAXIEN010000247">
    <property type="protein sequence ID" value="CAL1289351.1"/>
    <property type="molecule type" value="Genomic_DNA"/>
</dbReference>
<dbReference type="Proteomes" id="UP001497382">
    <property type="component" value="Unassembled WGS sequence"/>
</dbReference>
<proteinExistence type="predicted"/>
<evidence type="ECO:0000313" key="1">
    <source>
        <dbReference type="EMBL" id="CAL1289351.1"/>
    </source>
</evidence>
<organism evidence="1 2">
    <name type="scientific">Larinioides sclopetarius</name>
    <dbReference type="NCBI Taxonomy" id="280406"/>
    <lineage>
        <taxon>Eukaryota</taxon>
        <taxon>Metazoa</taxon>
        <taxon>Ecdysozoa</taxon>
        <taxon>Arthropoda</taxon>
        <taxon>Chelicerata</taxon>
        <taxon>Arachnida</taxon>
        <taxon>Araneae</taxon>
        <taxon>Araneomorphae</taxon>
        <taxon>Entelegynae</taxon>
        <taxon>Araneoidea</taxon>
        <taxon>Araneidae</taxon>
        <taxon>Larinioides</taxon>
    </lineage>
</organism>
<accession>A0AAV2AZ99</accession>
<sequence length="84" mass="9571">MLPATEIGPRHSCPYKLRLNQAIANQTRTSSTSFQSNFNRGESKYHMAGFRQLFEKEKSAKFFRERLANAIIPQALHSSAESCH</sequence>
<protein>
    <submittedName>
        <fullName evidence="1">Uncharacterized protein</fullName>
    </submittedName>
</protein>
<name>A0AAV2AZ99_9ARAC</name>
<evidence type="ECO:0000313" key="2">
    <source>
        <dbReference type="Proteomes" id="UP001497382"/>
    </source>
</evidence>
<keyword evidence="2" id="KW-1185">Reference proteome</keyword>